<feature type="non-terminal residue" evidence="2">
    <location>
        <position position="1"/>
    </location>
</feature>
<evidence type="ECO:0000313" key="2">
    <source>
        <dbReference type="EMBL" id="SVD74839.1"/>
    </source>
</evidence>
<sequence length="22" mass="2568">PESGRRFIKELNTVAPGKRKRK</sequence>
<feature type="region of interest" description="Disordered" evidence="1">
    <location>
        <begin position="1"/>
        <end position="22"/>
    </location>
</feature>
<gene>
    <name evidence="2" type="ORF">METZ01_LOCUS427693</name>
</gene>
<dbReference type="AlphaFoldDB" id="A0A382XVH9"/>
<reference evidence="2" key="1">
    <citation type="submission" date="2018-05" db="EMBL/GenBank/DDBJ databases">
        <authorList>
            <person name="Lanie J.A."/>
            <person name="Ng W.-L."/>
            <person name="Kazmierczak K.M."/>
            <person name="Andrzejewski T.M."/>
            <person name="Davidsen T.M."/>
            <person name="Wayne K.J."/>
            <person name="Tettelin H."/>
            <person name="Glass J.I."/>
            <person name="Rusch D."/>
            <person name="Podicherti R."/>
            <person name="Tsui H.-C.T."/>
            <person name="Winkler M.E."/>
        </authorList>
    </citation>
    <scope>NUCLEOTIDE SEQUENCE</scope>
</reference>
<protein>
    <submittedName>
        <fullName evidence="2">Uncharacterized protein</fullName>
    </submittedName>
</protein>
<dbReference type="EMBL" id="UINC01170680">
    <property type="protein sequence ID" value="SVD74839.1"/>
    <property type="molecule type" value="Genomic_DNA"/>
</dbReference>
<proteinExistence type="predicted"/>
<accession>A0A382XVH9</accession>
<organism evidence="2">
    <name type="scientific">marine metagenome</name>
    <dbReference type="NCBI Taxonomy" id="408172"/>
    <lineage>
        <taxon>unclassified sequences</taxon>
        <taxon>metagenomes</taxon>
        <taxon>ecological metagenomes</taxon>
    </lineage>
</organism>
<name>A0A382XVH9_9ZZZZ</name>
<evidence type="ECO:0000256" key="1">
    <source>
        <dbReference type="SAM" id="MobiDB-lite"/>
    </source>
</evidence>